<organism evidence="1 2">
    <name type="scientific">Brucella intermedia</name>
    <dbReference type="NCBI Taxonomy" id="94625"/>
    <lineage>
        <taxon>Bacteria</taxon>
        <taxon>Pseudomonadati</taxon>
        <taxon>Pseudomonadota</taxon>
        <taxon>Alphaproteobacteria</taxon>
        <taxon>Hyphomicrobiales</taxon>
        <taxon>Brucellaceae</taxon>
        <taxon>Brucella/Ochrobactrum group</taxon>
        <taxon>Brucella</taxon>
    </lineage>
</organism>
<accession>A0A7V6PFN3</accession>
<dbReference type="AlphaFoldDB" id="A0A7V6PFN3"/>
<proteinExistence type="predicted"/>
<reference evidence="1 2" key="1">
    <citation type="journal article" date="2020" name="Biotechnol. Biofuels">
        <title>New insights from the biogas microbiome by comprehensive genome-resolved metagenomics of nearly 1600 species originating from multiple anaerobic digesters.</title>
        <authorList>
            <person name="Campanaro S."/>
            <person name="Treu L."/>
            <person name="Rodriguez-R L.M."/>
            <person name="Kovalovszki A."/>
            <person name="Ziels R.M."/>
            <person name="Maus I."/>
            <person name="Zhu X."/>
            <person name="Kougias P.G."/>
            <person name="Basile A."/>
            <person name="Luo G."/>
            <person name="Schluter A."/>
            <person name="Konstantinidis K.T."/>
            <person name="Angelidaki I."/>
        </authorList>
    </citation>
    <scope>NUCLEOTIDE SEQUENCE [LARGE SCALE GENOMIC DNA]</scope>
    <source>
        <strain evidence="1">AS04akNAM_66</strain>
    </source>
</reference>
<feature type="non-terminal residue" evidence="1">
    <location>
        <position position="1"/>
    </location>
</feature>
<dbReference type="Proteomes" id="UP000551563">
    <property type="component" value="Unassembled WGS sequence"/>
</dbReference>
<evidence type="ECO:0000313" key="1">
    <source>
        <dbReference type="EMBL" id="HHV70082.1"/>
    </source>
</evidence>
<dbReference type="InterPro" id="IPR021795">
    <property type="entry name" value="DUF3363"/>
</dbReference>
<name>A0A7V6PFN3_9HYPH</name>
<evidence type="ECO:0000313" key="2">
    <source>
        <dbReference type="Proteomes" id="UP000551563"/>
    </source>
</evidence>
<dbReference type="Pfam" id="PF11843">
    <property type="entry name" value="DUF3363"/>
    <property type="match status" value="1"/>
</dbReference>
<dbReference type="EMBL" id="DUMN01000600">
    <property type="protein sequence ID" value="HHV70082.1"/>
    <property type="molecule type" value="Genomic_DNA"/>
</dbReference>
<sequence>RQANIRILSAARLEQQIGADGATWLDRRLVMPDTNDLAPTGFGQQVREAMDRRREHHIDHGDAAPGPNGGTFYRRNFLATLRAREIERIGGEMAATRNLPFRAATDGETVSGKFTGIIQLSSGKFAVVEQSHEFTLVPWRPVIDRRLGREVSGVVRGGSVSWQLGRQRGLGL</sequence>
<comment type="caution">
    <text evidence="1">The sequence shown here is derived from an EMBL/GenBank/DDBJ whole genome shotgun (WGS) entry which is preliminary data.</text>
</comment>
<gene>
    <name evidence="1" type="ORF">GXX48_20990</name>
</gene>
<protein>
    <submittedName>
        <fullName evidence="1">DUF3363 domain-containing protein</fullName>
    </submittedName>
</protein>